<dbReference type="Proteomes" id="UP000824031">
    <property type="component" value="Unassembled WGS sequence"/>
</dbReference>
<dbReference type="PANTHER" id="PTHR30582">
    <property type="entry name" value="L,D-TRANSPEPTIDASE"/>
    <property type="match status" value="1"/>
</dbReference>
<feature type="chain" id="PRO_5038625112" evidence="8">
    <location>
        <begin position="22"/>
        <end position="324"/>
    </location>
</feature>
<keyword evidence="8" id="KW-0732">Signal</keyword>
<evidence type="ECO:0000259" key="9">
    <source>
        <dbReference type="PROSITE" id="PS52029"/>
    </source>
</evidence>
<gene>
    <name evidence="10" type="ORF">H9810_03540</name>
</gene>
<evidence type="ECO:0000256" key="7">
    <source>
        <dbReference type="SAM" id="MobiDB-lite"/>
    </source>
</evidence>
<name>A0A9D2F249_9FIRM</name>
<keyword evidence="2" id="KW-0808">Transferase</keyword>
<feature type="region of interest" description="Disordered" evidence="7">
    <location>
        <begin position="296"/>
        <end position="324"/>
    </location>
</feature>
<dbReference type="GO" id="GO:0071972">
    <property type="term" value="F:peptidoglycan L,D-transpeptidase activity"/>
    <property type="evidence" value="ECO:0007669"/>
    <property type="project" value="TreeGrafter"/>
</dbReference>
<evidence type="ECO:0000256" key="5">
    <source>
        <dbReference type="ARBA" id="ARBA00023316"/>
    </source>
</evidence>
<dbReference type="InterPro" id="IPR005490">
    <property type="entry name" value="LD_TPept_cat_dom"/>
</dbReference>
<keyword evidence="3 6" id="KW-0133">Cell shape</keyword>
<dbReference type="AlphaFoldDB" id="A0A9D2F249"/>
<proteinExistence type="predicted"/>
<dbReference type="Gene3D" id="2.40.440.10">
    <property type="entry name" value="L,D-transpeptidase catalytic domain-like"/>
    <property type="match status" value="1"/>
</dbReference>
<dbReference type="PROSITE" id="PS52029">
    <property type="entry name" value="LD_TPASE"/>
    <property type="match status" value="1"/>
</dbReference>
<dbReference type="Pfam" id="PF03734">
    <property type="entry name" value="YkuD"/>
    <property type="match status" value="1"/>
</dbReference>
<dbReference type="GO" id="GO:0071555">
    <property type="term" value="P:cell wall organization"/>
    <property type="evidence" value="ECO:0007669"/>
    <property type="project" value="UniProtKB-UniRule"/>
</dbReference>
<dbReference type="GO" id="GO:0018104">
    <property type="term" value="P:peptidoglycan-protein cross-linking"/>
    <property type="evidence" value="ECO:0007669"/>
    <property type="project" value="TreeGrafter"/>
</dbReference>
<dbReference type="GO" id="GO:0008360">
    <property type="term" value="P:regulation of cell shape"/>
    <property type="evidence" value="ECO:0007669"/>
    <property type="project" value="UniProtKB-UniRule"/>
</dbReference>
<dbReference type="InterPro" id="IPR050979">
    <property type="entry name" value="LD-transpeptidase"/>
</dbReference>
<sequence length="324" mass="35332">MTIVRHFVPALLAALLLAACAPKHELSATPSPAPAAATMSGVARGEATPTPSPTPEPTLSPAMAAAHNNATKDAPQITDPDTWNEAGKALMEQLAEEYAADGMTLDAQDGYPYLLAVNRAASTVTVYTTDEDNRYTVPFMAMVCSGGTDTPTGYWATPVNYQWRLLVGPCYGQYATRIYSGYLFHSVPYYTQHKDDLEYDQFNQLGTIASLGCIRLSVVDVKWIYDNCAIGTPVVIYDDEENPGPMGKPGTIYTDPDDEDMRGWDPTDPDPANPWDDAFETGTTIRSQAAWDQWEAEHESWLDSLTPTDLQGWSTDSDIVGTRG</sequence>
<feature type="active site" description="Proton donor/acceptor" evidence="6">
    <location>
        <position position="185"/>
    </location>
</feature>
<feature type="active site" description="Nucleophile" evidence="6">
    <location>
        <position position="213"/>
    </location>
</feature>
<dbReference type="GO" id="GO:0016740">
    <property type="term" value="F:transferase activity"/>
    <property type="evidence" value="ECO:0007669"/>
    <property type="project" value="UniProtKB-KW"/>
</dbReference>
<protein>
    <submittedName>
        <fullName evidence="10">L,D-transpeptidase</fullName>
    </submittedName>
</protein>
<feature type="domain" description="L,D-TPase catalytic" evidence="9">
    <location>
        <begin position="113"/>
        <end position="237"/>
    </location>
</feature>
<evidence type="ECO:0000313" key="11">
    <source>
        <dbReference type="Proteomes" id="UP000824031"/>
    </source>
</evidence>
<dbReference type="SUPFAM" id="SSF141523">
    <property type="entry name" value="L,D-transpeptidase catalytic domain-like"/>
    <property type="match status" value="1"/>
</dbReference>
<keyword evidence="5 6" id="KW-0961">Cell wall biogenesis/degradation</keyword>
<organism evidence="10 11">
    <name type="scientific">Candidatus Gemmiger excrementavium</name>
    <dbReference type="NCBI Taxonomy" id="2838608"/>
    <lineage>
        <taxon>Bacteria</taxon>
        <taxon>Bacillati</taxon>
        <taxon>Bacillota</taxon>
        <taxon>Clostridia</taxon>
        <taxon>Eubacteriales</taxon>
        <taxon>Gemmiger</taxon>
    </lineage>
</organism>
<evidence type="ECO:0000256" key="8">
    <source>
        <dbReference type="SAM" id="SignalP"/>
    </source>
</evidence>
<reference evidence="10" key="2">
    <citation type="submission" date="2021-04" db="EMBL/GenBank/DDBJ databases">
        <authorList>
            <person name="Gilroy R."/>
        </authorList>
    </citation>
    <scope>NUCLEOTIDE SEQUENCE</scope>
    <source>
        <strain evidence="10">3436</strain>
    </source>
</reference>
<feature type="compositionally biased region" description="Polar residues" evidence="7">
    <location>
        <begin position="303"/>
        <end position="317"/>
    </location>
</feature>
<evidence type="ECO:0000256" key="2">
    <source>
        <dbReference type="ARBA" id="ARBA00022679"/>
    </source>
</evidence>
<feature type="compositionally biased region" description="Low complexity" evidence="7">
    <location>
        <begin position="27"/>
        <end position="38"/>
    </location>
</feature>
<dbReference type="GO" id="GO:0005576">
    <property type="term" value="C:extracellular region"/>
    <property type="evidence" value="ECO:0007669"/>
    <property type="project" value="TreeGrafter"/>
</dbReference>
<evidence type="ECO:0000313" key="10">
    <source>
        <dbReference type="EMBL" id="HIZ47775.1"/>
    </source>
</evidence>
<evidence type="ECO:0000256" key="1">
    <source>
        <dbReference type="ARBA" id="ARBA00004752"/>
    </source>
</evidence>
<evidence type="ECO:0000256" key="6">
    <source>
        <dbReference type="PROSITE-ProRule" id="PRU01373"/>
    </source>
</evidence>
<evidence type="ECO:0000256" key="4">
    <source>
        <dbReference type="ARBA" id="ARBA00022984"/>
    </source>
</evidence>
<feature type="region of interest" description="Disordered" evidence="7">
    <location>
        <begin position="26"/>
        <end position="61"/>
    </location>
</feature>
<dbReference type="CDD" id="cd16913">
    <property type="entry name" value="YkuD_like"/>
    <property type="match status" value="1"/>
</dbReference>
<comment type="caution">
    <text evidence="10">The sequence shown here is derived from an EMBL/GenBank/DDBJ whole genome shotgun (WGS) entry which is preliminary data.</text>
</comment>
<feature type="signal peptide" evidence="8">
    <location>
        <begin position="1"/>
        <end position="21"/>
    </location>
</feature>
<accession>A0A9D2F249</accession>
<comment type="pathway">
    <text evidence="1 6">Cell wall biogenesis; peptidoglycan biosynthesis.</text>
</comment>
<dbReference type="PANTHER" id="PTHR30582:SF2">
    <property type="entry name" value="L,D-TRANSPEPTIDASE YCIB-RELATED"/>
    <property type="match status" value="1"/>
</dbReference>
<evidence type="ECO:0000256" key="3">
    <source>
        <dbReference type="ARBA" id="ARBA00022960"/>
    </source>
</evidence>
<keyword evidence="4 6" id="KW-0573">Peptidoglycan synthesis</keyword>
<dbReference type="PROSITE" id="PS51257">
    <property type="entry name" value="PROKAR_LIPOPROTEIN"/>
    <property type="match status" value="1"/>
</dbReference>
<dbReference type="InterPro" id="IPR038063">
    <property type="entry name" value="Transpep_catalytic_dom"/>
</dbReference>
<reference evidence="10" key="1">
    <citation type="journal article" date="2021" name="PeerJ">
        <title>Extensive microbial diversity within the chicken gut microbiome revealed by metagenomics and culture.</title>
        <authorList>
            <person name="Gilroy R."/>
            <person name="Ravi A."/>
            <person name="Getino M."/>
            <person name="Pursley I."/>
            <person name="Horton D.L."/>
            <person name="Alikhan N.F."/>
            <person name="Baker D."/>
            <person name="Gharbi K."/>
            <person name="Hall N."/>
            <person name="Watson M."/>
            <person name="Adriaenssens E.M."/>
            <person name="Foster-Nyarko E."/>
            <person name="Jarju S."/>
            <person name="Secka A."/>
            <person name="Antonio M."/>
            <person name="Oren A."/>
            <person name="Chaudhuri R.R."/>
            <person name="La Ragione R."/>
            <person name="Hildebrand F."/>
            <person name="Pallen M.J."/>
        </authorList>
    </citation>
    <scope>NUCLEOTIDE SEQUENCE</scope>
    <source>
        <strain evidence="10">3436</strain>
    </source>
</reference>
<dbReference type="EMBL" id="DXBO01000045">
    <property type="protein sequence ID" value="HIZ47775.1"/>
    <property type="molecule type" value="Genomic_DNA"/>
</dbReference>